<dbReference type="Proteomes" id="UP000887116">
    <property type="component" value="Unassembled WGS sequence"/>
</dbReference>
<evidence type="ECO:0000313" key="3">
    <source>
        <dbReference type="Proteomes" id="UP000887116"/>
    </source>
</evidence>
<evidence type="ECO:0000313" key="2">
    <source>
        <dbReference type="EMBL" id="GFQ74027.1"/>
    </source>
</evidence>
<evidence type="ECO:0000256" key="1">
    <source>
        <dbReference type="SAM" id="MobiDB-lite"/>
    </source>
</evidence>
<organism evidence="2 3">
    <name type="scientific">Trichonephila clavata</name>
    <name type="common">Joro spider</name>
    <name type="synonym">Nephila clavata</name>
    <dbReference type="NCBI Taxonomy" id="2740835"/>
    <lineage>
        <taxon>Eukaryota</taxon>
        <taxon>Metazoa</taxon>
        <taxon>Ecdysozoa</taxon>
        <taxon>Arthropoda</taxon>
        <taxon>Chelicerata</taxon>
        <taxon>Arachnida</taxon>
        <taxon>Araneae</taxon>
        <taxon>Araneomorphae</taxon>
        <taxon>Entelegynae</taxon>
        <taxon>Araneoidea</taxon>
        <taxon>Nephilidae</taxon>
        <taxon>Trichonephila</taxon>
    </lineage>
</organism>
<sequence>MQLFHGLLVKTFCSRNAWLLVTGLTILNRGRVRNWQLPYYGQILYNCNDVKDPSISHGTEKEMKPGPDLNVGQKSQRSANFETKSIKTHCDEEM</sequence>
<name>A0A8X6HGY4_TRICU</name>
<dbReference type="EMBL" id="BMAO01031298">
    <property type="protein sequence ID" value="GFQ74027.1"/>
    <property type="molecule type" value="Genomic_DNA"/>
</dbReference>
<protein>
    <submittedName>
        <fullName evidence="2">Uncharacterized protein</fullName>
    </submittedName>
</protein>
<dbReference type="AlphaFoldDB" id="A0A8X6HGY4"/>
<feature type="compositionally biased region" description="Basic and acidic residues" evidence="1">
    <location>
        <begin position="56"/>
        <end position="65"/>
    </location>
</feature>
<gene>
    <name evidence="2" type="ORF">TNCT_643981</name>
</gene>
<keyword evidence="3" id="KW-1185">Reference proteome</keyword>
<feature type="region of interest" description="Disordered" evidence="1">
    <location>
        <begin position="56"/>
        <end position="94"/>
    </location>
</feature>
<comment type="caution">
    <text evidence="2">The sequence shown here is derived from an EMBL/GenBank/DDBJ whole genome shotgun (WGS) entry which is preliminary data.</text>
</comment>
<feature type="compositionally biased region" description="Basic and acidic residues" evidence="1">
    <location>
        <begin position="84"/>
        <end position="94"/>
    </location>
</feature>
<reference evidence="2" key="1">
    <citation type="submission" date="2020-07" db="EMBL/GenBank/DDBJ databases">
        <title>Multicomponent nature underlies the extraordinary mechanical properties of spider dragline silk.</title>
        <authorList>
            <person name="Kono N."/>
            <person name="Nakamura H."/>
            <person name="Mori M."/>
            <person name="Yoshida Y."/>
            <person name="Ohtoshi R."/>
            <person name="Malay A.D."/>
            <person name="Moran D.A.P."/>
            <person name="Tomita M."/>
            <person name="Numata K."/>
            <person name="Arakawa K."/>
        </authorList>
    </citation>
    <scope>NUCLEOTIDE SEQUENCE</scope>
</reference>
<feature type="compositionally biased region" description="Polar residues" evidence="1">
    <location>
        <begin position="72"/>
        <end position="83"/>
    </location>
</feature>
<accession>A0A8X6HGY4</accession>
<proteinExistence type="predicted"/>